<evidence type="ECO:0000256" key="1">
    <source>
        <dbReference type="ARBA" id="ARBA00004429"/>
    </source>
</evidence>
<evidence type="ECO:0000256" key="6">
    <source>
        <dbReference type="ARBA" id="ARBA00022741"/>
    </source>
</evidence>
<keyword evidence="18" id="KW-1185">Reference proteome</keyword>
<dbReference type="PANTHER" id="PTHR30572:SF14">
    <property type="entry name" value="MACROLIDE EXPORT ATP-BINDING_PERMEASE PROTEIN MACB"/>
    <property type="match status" value="1"/>
</dbReference>
<keyword evidence="7" id="KW-0067">ATP-binding</keyword>
<comment type="subcellular location">
    <subcellularLocation>
        <location evidence="1">Cell inner membrane</location>
        <topology evidence="1">Multi-pass membrane protein</topology>
    </subcellularLocation>
</comment>
<protein>
    <recommendedName>
        <fullName evidence="13">Pyoverdine export ATP-binding/permease protein PvdT</fullName>
    </recommendedName>
</protein>
<evidence type="ECO:0000256" key="3">
    <source>
        <dbReference type="ARBA" id="ARBA00022475"/>
    </source>
</evidence>
<dbReference type="SMART" id="SM00382">
    <property type="entry name" value="AAA"/>
    <property type="match status" value="1"/>
</dbReference>
<evidence type="ECO:0000256" key="9">
    <source>
        <dbReference type="ARBA" id="ARBA00022989"/>
    </source>
</evidence>
<dbReference type="InterPro" id="IPR025857">
    <property type="entry name" value="MacB_PCD"/>
</dbReference>
<keyword evidence="10 15" id="KW-0472">Membrane</keyword>
<evidence type="ECO:0000313" key="17">
    <source>
        <dbReference type="EMBL" id="MCO5978466.1"/>
    </source>
</evidence>
<dbReference type="InterPro" id="IPR003593">
    <property type="entry name" value="AAA+_ATPase"/>
</dbReference>
<dbReference type="PROSITE" id="PS50893">
    <property type="entry name" value="ABC_TRANSPORTER_2"/>
    <property type="match status" value="1"/>
</dbReference>
<proteinExistence type="inferred from homology"/>
<keyword evidence="6" id="KW-0547">Nucleotide-binding</keyword>
<feature type="transmembrane region" description="Helical" evidence="15">
    <location>
        <begin position="587"/>
        <end position="614"/>
    </location>
</feature>
<dbReference type="InterPro" id="IPR050250">
    <property type="entry name" value="Macrolide_Exporter_MacB"/>
</dbReference>
<dbReference type="SUPFAM" id="SSF52540">
    <property type="entry name" value="P-loop containing nucleoside triphosphate hydrolases"/>
    <property type="match status" value="1"/>
</dbReference>
<keyword evidence="9 15" id="KW-1133">Transmembrane helix</keyword>
<dbReference type="InterPro" id="IPR027417">
    <property type="entry name" value="P-loop_NTPase"/>
</dbReference>
<keyword evidence="2" id="KW-0813">Transport</keyword>
<keyword evidence="3" id="KW-1003">Cell membrane</keyword>
<dbReference type="PANTHER" id="PTHR30572">
    <property type="entry name" value="MEMBRANE COMPONENT OF TRANSPORTER-RELATED"/>
    <property type="match status" value="1"/>
</dbReference>
<dbReference type="RefSeq" id="WP_252771072.1">
    <property type="nucleotide sequence ID" value="NZ_JAMXMC010000010.1"/>
</dbReference>
<dbReference type="Proteomes" id="UP001204851">
    <property type="component" value="Unassembled WGS sequence"/>
</dbReference>
<evidence type="ECO:0000259" key="16">
    <source>
        <dbReference type="PROSITE" id="PS50893"/>
    </source>
</evidence>
<dbReference type="Pfam" id="PF12704">
    <property type="entry name" value="MacB_PCD"/>
    <property type="match status" value="1"/>
</dbReference>
<dbReference type="Gene3D" id="3.40.50.300">
    <property type="entry name" value="P-loop containing nucleotide triphosphate hydrolases"/>
    <property type="match status" value="1"/>
</dbReference>
<evidence type="ECO:0000256" key="14">
    <source>
        <dbReference type="SAM" id="MobiDB-lite"/>
    </source>
</evidence>
<comment type="caution">
    <text evidence="17">The sequence shown here is derived from an EMBL/GenBank/DDBJ whole genome shotgun (WGS) entry which is preliminary data.</text>
</comment>
<gene>
    <name evidence="17" type="ORF">M0L44_17355</name>
</gene>
<dbReference type="InterPro" id="IPR017911">
    <property type="entry name" value="MacB-like_ATP-bd"/>
</dbReference>
<organism evidence="17 18">
    <name type="scientific">Ideonella oryzae</name>
    <dbReference type="NCBI Taxonomy" id="2937441"/>
    <lineage>
        <taxon>Bacteria</taxon>
        <taxon>Pseudomonadati</taxon>
        <taxon>Pseudomonadota</taxon>
        <taxon>Betaproteobacteria</taxon>
        <taxon>Burkholderiales</taxon>
        <taxon>Sphaerotilaceae</taxon>
        <taxon>Ideonella</taxon>
    </lineage>
</organism>
<feature type="region of interest" description="Disordered" evidence="14">
    <location>
        <begin position="229"/>
        <end position="255"/>
    </location>
</feature>
<keyword evidence="5 15" id="KW-0812">Transmembrane</keyword>
<evidence type="ECO:0000256" key="13">
    <source>
        <dbReference type="ARBA" id="ARBA00041199"/>
    </source>
</evidence>
<evidence type="ECO:0000256" key="5">
    <source>
        <dbReference type="ARBA" id="ARBA00022692"/>
    </source>
</evidence>
<dbReference type="InterPro" id="IPR017871">
    <property type="entry name" value="ABC_transporter-like_CS"/>
</dbReference>
<evidence type="ECO:0000256" key="11">
    <source>
        <dbReference type="ARBA" id="ARBA00023251"/>
    </source>
</evidence>
<evidence type="ECO:0000256" key="8">
    <source>
        <dbReference type="ARBA" id="ARBA00022967"/>
    </source>
</evidence>
<feature type="domain" description="ABC transporter" evidence="16">
    <location>
        <begin position="11"/>
        <end position="249"/>
    </location>
</feature>
<evidence type="ECO:0000256" key="12">
    <source>
        <dbReference type="ARBA" id="ARBA00038388"/>
    </source>
</evidence>
<reference evidence="17 18" key="1">
    <citation type="submission" date="2022-06" db="EMBL/GenBank/DDBJ databases">
        <title>Ideonella sp. NS12-5 Genome sequencing and assembly.</title>
        <authorList>
            <person name="Jung Y."/>
        </authorList>
    </citation>
    <scope>NUCLEOTIDE SEQUENCE [LARGE SCALE GENOMIC DNA]</scope>
    <source>
        <strain evidence="17 18">NS12-5</strain>
    </source>
</reference>
<dbReference type="InterPro" id="IPR003838">
    <property type="entry name" value="ABC3_permease_C"/>
</dbReference>
<keyword evidence="4" id="KW-0997">Cell inner membrane</keyword>
<dbReference type="Pfam" id="PF02687">
    <property type="entry name" value="FtsX"/>
    <property type="match status" value="1"/>
</dbReference>
<evidence type="ECO:0000256" key="4">
    <source>
        <dbReference type="ARBA" id="ARBA00022519"/>
    </source>
</evidence>
<comment type="similarity">
    <text evidence="12">Belongs to the ABC transporter superfamily. Macrolide exporter (TC 3.A.1.122) family.</text>
</comment>
<keyword evidence="8" id="KW-1278">Translocase</keyword>
<keyword evidence="11" id="KW-0046">Antibiotic resistance</keyword>
<feature type="transmembrane region" description="Helical" evidence="15">
    <location>
        <begin position="288"/>
        <end position="308"/>
    </location>
</feature>
<feature type="transmembrane region" description="Helical" evidence="15">
    <location>
        <begin position="620"/>
        <end position="646"/>
    </location>
</feature>
<dbReference type="Pfam" id="PF00005">
    <property type="entry name" value="ABC_tran"/>
    <property type="match status" value="1"/>
</dbReference>
<evidence type="ECO:0000256" key="2">
    <source>
        <dbReference type="ARBA" id="ARBA00022448"/>
    </source>
</evidence>
<sequence length="663" mass="70338">MSEHTPTAPLLDLRGVGRDFPAGEGTLTVLQDIDLQIHAGEMLAIVGQSGSGKSTLMNLIGCLDQASRGRYAIAGREVARLSPDELAELRREHFGFIFQRYHLLSDLTAQGNVEVPAIYAGLPASARHSRAQALLQRLGLGERTQHVPGKLSGGQQQRVSIARALMNGGSVILADEPTGALDSGSGEEVMRILGELHAQGQTIIIVTHDMGVARHAERIVELKDGRIVSDAPNTPMHAAPDGTTAPRTPPAPARTPTLASRWRATADSLGEAFHMALLAMNAHRLRTLLTMLGIIIGIASVVSVVALGRGSQQKVLANISSIGTNTIEVFSGQGFGDPRSARIQTLRPDDADALAEQSYVDSVTPNVQTSVTARVGNIDASVNVTGVGDQYFRVKGLDMALGTAFDAGGIRRYAQVAVIDDNAKKKLFPTGDPIGQVLFLGSMPVYVIGVTAKKDSAFGPNSESLNIFVPYTTAMRRLIGQGYLRSITVRVDDAAPMAAAEQGINQLLERRHGRVDFYVLNTDSIRQTIESTTQTMTLLIASIAVISLVVGGIGVMNIMLVSVTERTAEIGVRMAVGAHQRDIQQQFLIEAVLVCLLGGVLGIAGALGFGAVFSHFSRDFALSFSSTAMGAAFLCATLIGVVFGYLPARSAARLNPVEALSRD</sequence>
<accession>A0ABT1BQG5</accession>
<dbReference type="PROSITE" id="PS00211">
    <property type="entry name" value="ABC_TRANSPORTER_1"/>
    <property type="match status" value="1"/>
</dbReference>
<feature type="transmembrane region" description="Helical" evidence="15">
    <location>
        <begin position="536"/>
        <end position="560"/>
    </location>
</feature>
<evidence type="ECO:0000313" key="18">
    <source>
        <dbReference type="Proteomes" id="UP001204851"/>
    </source>
</evidence>
<name>A0ABT1BQG5_9BURK</name>
<evidence type="ECO:0000256" key="10">
    <source>
        <dbReference type="ARBA" id="ARBA00023136"/>
    </source>
</evidence>
<evidence type="ECO:0000256" key="7">
    <source>
        <dbReference type="ARBA" id="ARBA00022840"/>
    </source>
</evidence>
<evidence type="ECO:0000256" key="15">
    <source>
        <dbReference type="SAM" id="Phobius"/>
    </source>
</evidence>
<dbReference type="CDD" id="cd03255">
    <property type="entry name" value="ABC_MJ0796_LolCDE_FtsE"/>
    <property type="match status" value="1"/>
</dbReference>
<dbReference type="InterPro" id="IPR003439">
    <property type="entry name" value="ABC_transporter-like_ATP-bd"/>
</dbReference>
<dbReference type="EMBL" id="JAMXMC010000010">
    <property type="protein sequence ID" value="MCO5978466.1"/>
    <property type="molecule type" value="Genomic_DNA"/>
</dbReference>